<evidence type="ECO:0000256" key="2">
    <source>
        <dbReference type="ARBA" id="ARBA00007362"/>
    </source>
</evidence>
<evidence type="ECO:0000256" key="6">
    <source>
        <dbReference type="SAM" id="Phobius"/>
    </source>
</evidence>
<accession>A0ABV1M1C1</accession>
<dbReference type="InterPro" id="IPR050638">
    <property type="entry name" value="AA-Vitamin_Transporters"/>
</dbReference>
<feature type="transmembrane region" description="Helical" evidence="6">
    <location>
        <begin position="91"/>
        <end position="110"/>
    </location>
</feature>
<sequence length="295" mass="32635">MPYLALCLAMLLWASSFIALKTVFAVFDPVFVLFCRMVIATVCMLPFLLRRGSRWRYHKGDWRWLLLMGLSEPCLYFLFEANALLHTSASQASMITATLPLLVAVGAHFLLRDRQRLPVWLGLATSMAGVVWLTSGSEADVSAPNPVLGNALEFLAMVCASGYVLIAKKLSPRYSALTLTATQTVLGTFWFGGILLTPWGHWPQHYPLDAMLWVLYLGAFITLGAYGMYTWAVGKVSVALAGAFINLIPLFTLAMAWLFLDEHLSCPQWLASLLVLGGVLLSQLRGWPQRSASKD</sequence>
<dbReference type="InterPro" id="IPR037185">
    <property type="entry name" value="EmrE-like"/>
</dbReference>
<comment type="subcellular location">
    <subcellularLocation>
        <location evidence="1">Membrane</location>
        <topology evidence="1">Multi-pass membrane protein</topology>
    </subcellularLocation>
</comment>
<feature type="transmembrane region" description="Helical" evidence="6">
    <location>
        <begin position="236"/>
        <end position="260"/>
    </location>
</feature>
<comment type="caution">
    <text evidence="8">The sequence shown here is derived from an EMBL/GenBank/DDBJ whole genome shotgun (WGS) entry which is preliminary data.</text>
</comment>
<dbReference type="InterPro" id="IPR000620">
    <property type="entry name" value="EamA_dom"/>
</dbReference>
<feature type="transmembrane region" description="Helical" evidence="6">
    <location>
        <begin position="174"/>
        <end position="198"/>
    </location>
</feature>
<feature type="transmembrane region" description="Helical" evidence="6">
    <location>
        <begin position="61"/>
        <end position="79"/>
    </location>
</feature>
<evidence type="ECO:0000256" key="4">
    <source>
        <dbReference type="ARBA" id="ARBA00022989"/>
    </source>
</evidence>
<dbReference type="PANTHER" id="PTHR32322:SF2">
    <property type="entry name" value="EAMA DOMAIN-CONTAINING PROTEIN"/>
    <property type="match status" value="1"/>
</dbReference>
<keyword evidence="4 6" id="KW-1133">Transmembrane helix</keyword>
<evidence type="ECO:0000313" key="8">
    <source>
        <dbReference type="EMBL" id="MEQ6290029.1"/>
    </source>
</evidence>
<feature type="transmembrane region" description="Helical" evidence="6">
    <location>
        <begin position="210"/>
        <end position="229"/>
    </location>
</feature>
<feature type="transmembrane region" description="Helical" evidence="6">
    <location>
        <begin position="29"/>
        <end position="49"/>
    </location>
</feature>
<dbReference type="RefSeq" id="WP_349585010.1">
    <property type="nucleotide sequence ID" value="NZ_JBEFLD010000002.1"/>
</dbReference>
<gene>
    <name evidence="8" type="ORF">ABNW52_05290</name>
</gene>
<dbReference type="Proteomes" id="UP001433638">
    <property type="component" value="Unassembled WGS sequence"/>
</dbReference>
<evidence type="ECO:0000256" key="5">
    <source>
        <dbReference type="ARBA" id="ARBA00023136"/>
    </source>
</evidence>
<evidence type="ECO:0000256" key="1">
    <source>
        <dbReference type="ARBA" id="ARBA00004141"/>
    </source>
</evidence>
<feature type="domain" description="EamA" evidence="7">
    <location>
        <begin position="149"/>
        <end position="281"/>
    </location>
</feature>
<feature type="domain" description="EamA" evidence="7">
    <location>
        <begin position="3"/>
        <end position="134"/>
    </location>
</feature>
<protein>
    <submittedName>
        <fullName evidence="8">DMT family transporter</fullName>
    </submittedName>
</protein>
<evidence type="ECO:0000256" key="3">
    <source>
        <dbReference type="ARBA" id="ARBA00022692"/>
    </source>
</evidence>
<keyword evidence="3 6" id="KW-0812">Transmembrane</keyword>
<name>A0ABV1M1C1_9NEIS</name>
<dbReference type="EMBL" id="JBEFLD010000002">
    <property type="protein sequence ID" value="MEQ6290029.1"/>
    <property type="molecule type" value="Genomic_DNA"/>
</dbReference>
<proteinExistence type="inferred from homology"/>
<dbReference type="PANTHER" id="PTHR32322">
    <property type="entry name" value="INNER MEMBRANE TRANSPORTER"/>
    <property type="match status" value="1"/>
</dbReference>
<feature type="transmembrane region" description="Helical" evidence="6">
    <location>
        <begin position="266"/>
        <end position="284"/>
    </location>
</feature>
<feature type="transmembrane region" description="Helical" evidence="6">
    <location>
        <begin position="147"/>
        <end position="167"/>
    </location>
</feature>
<dbReference type="Gene3D" id="1.10.3730.20">
    <property type="match status" value="1"/>
</dbReference>
<evidence type="ECO:0000259" key="7">
    <source>
        <dbReference type="Pfam" id="PF00892"/>
    </source>
</evidence>
<feature type="transmembrane region" description="Helical" evidence="6">
    <location>
        <begin position="117"/>
        <end position="135"/>
    </location>
</feature>
<organism evidence="8 9">
    <name type="scientific">Vogesella oryzagri</name>
    <dbReference type="NCBI Taxonomy" id="3160864"/>
    <lineage>
        <taxon>Bacteria</taxon>
        <taxon>Pseudomonadati</taxon>
        <taxon>Pseudomonadota</taxon>
        <taxon>Betaproteobacteria</taxon>
        <taxon>Neisseriales</taxon>
        <taxon>Chromobacteriaceae</taxon>
        <taxon>Vogesella</taxon>
    </lineage>
</organism>
<comment type="similarity">
    <text evidence="2">Belongs to the EamA transporter family.</text>
</comment>
<evidence type="ECO:0000313" key="9">
    <source>
        <dbReference type="Proteomes" id="UP001433638"/>
    </source>
</evidence>
<dbReference type="Pfam" id="PF00892">
    <property type="entry name" value="EamA"/>
    <property type="match status" value="2"/>
</dbReference>
<dbReference type="SUPFAM" id="SSF103481">
    <property type="entry name" value="Multidrug resistance efflux transporter EmrE"/>
    <property type="match status" value="2"/>
</dbReference>
<keyword evidence="9" id="KW-1185">Reference proteome</keyword>
<reference evidence="8" key="1">
    <citation type="submission" date="2024-06" db="EMBL/GenBank/DDBJ databases">
        <title>Genome sequence of Vogesella sp. MAHUQ-64.</title>
        <authorList>
            <person name="Huq M.A."/>
        </authorList>
    </citation>
    <scope>NUCLEOTIDE SEQUENCE</scope>
    <source>
        <strain evidence="8">MAHUQ-64</strain>
    </source>
</reference>
<keyword evidence="5 6" id="KW-0472">Membrane</keyword>